<dbReference type="SUPFAM" id="SSF52540">
    <property type="entry name" value="P-loop containing nucleoside triphosphate hydrolases"/>
    <property type="match status" value="1"/>
</dbReference>
<name>A0A179G207_METCM</name>
<keyword evidence="5" id="KW-1185">Reference proteome</keyword>
<dbReference type="InterPro" id="IPR000845">
    <property type="entry name" value="Nucleoside_phosphorylase_d"/>
</dbReference>
<dbReference type="Gene3D" id="3.40.50.1580">
    <property type="entry name" value="Nucleoside phosphorylase domain"/>
    <property type="match status" value="1"/>
</dbReference>
<dbReference type="Proteomes" id="UP000078397">
    <property type="component" value="Unassembled WGS sequence"/>
</dbReference>
<dbReference type="PANTHER" id="PTHR46082:SF11">
    <property type="entry name" value="AAA+ ATPASE DOMAIN-CONTAINING PROTEIN-RELATED"/>
    <property type="match status" value="1"/>
</dbReference>
<proteinExistence type="predicted"/>
<dbReference type="PROSITE" id="PS50088">
    <property type="entry name" value="ANK_REPEAT"/>
    <property type="match status" value="3"/>
</dbReference>
<accession>A0A179G207</accession>
<protein>
    <submittedName>
        <fullName evidence="4">Ankyrin repeat-containing protein</fullName>
    </submittedName>
</protein>
<evidence type="ECO:0000256" key="2">
    <source>
        <dbReference type="PROSITE-ProRule" id="PRU00023"/>
    </source>
</evidence>
<dbReference type="SUPFAM" id="SSF48403">
    <property type="entry name" value="Ankyrin repeat"/>
    <property type="match status" value="1"/>
</dbReference>
<dbReference type="PROSITE" id="PS50837">
    <property type="entry name" value="NACHT"/>
    <property type="match status" value="1"/>
</dbReference>
<evidence type="ECO:0000313" key="5">
    <source>
        <dbReference type="Proteomes" id="UP000078397"/>
    </source>
</evidence>
<dbReference type="InterPro" id="IPR056884">
    <property type="entry name" value="NPHP3-like_N"/>
</dbReference>
<dbReference type="SUPFAM" id="SSF53167">
    <property type="entry name" value="Purine and uridine phosphorylases"/>
    <property type="match status" value="1"/>
</dbReference>
<reference evidence="4 5" key="1">
    <citation type="journal article" date="2016" name="PLoS Pathog.">
        <title>Biosynthesis of antibiotic leucinostatins in bio-control fungus Purpureocillium lilacinum and their inhibition on phytophthora revealed by genome mining.</title>
        <authorList>
            <person name="Wang G."/>
            <person name="Liu Z."/>
            <person name="Lin R."/>
            <person name="Li E."/>
            <person name="Mao Z."/>
            <person name="Ling J."/>
            <person name="Yang Y."/>
            <person name="Yin W.B."/>
            <person name="Xie B."/>
        </authorList>
    </citation>
    <scope>NUCLEOTIDE SEQUENCE [LARGE SCALE GENOMIC DNA]</scope>
    <source>
        <strain evidence="4">170</strain>
    </source>
</reference>
<dbReference type="KEGG" id="pchm:VFPPC_12031"/>
<dbReference type="Pfam" id="PF01048">
    <property type="entry name" value="PNP_UDP_1"/>
    <property type="match status" value="1"/>
</dbReference>
<dbReference type="InterPro" id="IPR036770">
    <property type="entry name" value="Ankyrin_rpt-contain_sf"/>
</dbReference>
<dbReference type="Gene3D" id="1.25.40.20">
    <property type="entry name" value="Ankyrin repeat-containing domain"/>
    <property type="match status" value="1"/>
</dbReference>
<dbReference type="Pfam" id="PF24883">
    <property type="entry name" value="NPHP3_N"/>
    <property type="match status" value="1"/>
</dbReference>
<feature type="domain" description="NACHT" evidence="3">
    <location>
        <begin position="367"/>
        <end position="519"/>
    </location>
</feature>
<feature type="repeat" description="ANK" evidence="2">
    <location>
        <begin position="874"/>
        <end position="906"/>
    </location>
</feature>
<evidence type="ECO:0000313" key="4">
    <source>
        <dbReference type="EMBL" id="OAQ71914.1"/>
    </source>
</evidence>
<evidence type="ECO:0000256" key="1">
    <source>
        <dbReference type="ARBA" id="ARBA00022737"/>
    </source>
</evidence>
<evidence type="ECO:0000259" key="3">
    <source>
        <dbReference type="PROSITE" id="PS50837"/>
    </source>
</evidence>
<dbReference type="InterPro" id="IPR053137">
    <property type="entry name" value="NLR-like"/>
</dbReference>
<dbReference type="InterPro" id="IPR007111">
    <property type="entry name" value="NACHT_NTPase"/>
</dbReference>
<dbReference type="PANTHER" id="PTHR46082">
    <property type="entry name" value="ATP/GTP-BINDING PROTEIN-RELATED"/>
    <property type="match status" value="1"/>
</dbReference>
<keyword evidence="2" id="KW-0040">ANK repeat</keyword>
<dbReference type="InterPro" id="IPR027417">
    <property type="entry name" value="P-loop_NTPase"/>
</dbReference>
<dbReference type="PRINTS" id="PR01415">
    <property type="entry name" value="ANKYRIN"/>
</dbReference>
<dbReference type="Pfam" id="PF22939">
    <property type="entry name" value="WHD_GPIID"/>
    <property type="match status" value="1"/>
</dbReference>
<dbReference type="Pfam" id="PF12796">
    <property type="entry name" value="Ank_2"/>
    <property type="match status" value="1"/>
</dbReference>
<feature type="repeat" description="ANK" evidence="2">
    <location>
        <begin position="907"/>
        <end position="939"/>
    </location>
</feature>
<dbReference type="EMBL" id="LSBJ02000001">
    <property type="protein sequence ID" value="OAQ71914.1"/>
    <property type="molecule type" value="Genomic_DNA"/>
</dbReference>
<dbReference type="SMART" id="SM00248">
    <property type="entry name" value="ANK"/>
    <property type="match status" value="4"/>
</dbReference>
<dbReference type="Gene3D" id="3.40.50.300">
    <property type="entry name" value="P-loop containing nucleotide triphosphate hydrolases"/>
    <property type="match status" value="1"/>
</dbReference>
<dbReference type="RefSeq" id="XP_018147997.1">
    <property type="nucleotide sequence ID" value="XM_018290036.1"/>
</dbReference>
<organism evidence="4 5">
    <name type="scientific">Pochonia chlamydosporia 170</name>
    <dbReference type="NCBI Taxonomy" id="1380566"/>
    <lineage>
        <taxon>Eukaryota</taxon>
        <taxon>Fungi</taxon>
        <taxon>Dikarya</taxon>
        <taxon>Ascomycota</taxon>
        <taxon>Pezizomycotina</taxon>
        <taxon>Sordariomycetes</taxon>
        <taxon>Hypocreomycetidae</taxon>
        <taxon>Hypocreales</taxon>
        <taxon>Clavicipitaceae</taxon>
        <taxon>Pochonia</taxon>
    </lineage>
</organism>
<gene>
    <name evidence="4" type="ORF">VFPPC_12031</name>
</gene>
<dbReference type="InterPro" id="IPR054471">
    <property type="entry name" value="GPIID_WHD"/>
</dbReference>
<feature type="repeat" description="ANK" evidence="2">
    <location>
        <begin position="841"/>
        <end position="873"/>
    </location>
</feature>
<dbReference type="GO" id="GO:0009116">
    <property type="term" value="P:nucleoside metabolic process"/>
    <property type="evidence" value="ECO:0007669"/>
    <property type="project" value="InterPro"/>
</dbReference>
<comment type="caution">
    <text evidence="4">The sequence shown here is derived from an EMBL/GenBank/DDBJ whole genome shotgun (WGS) entry which is preliminary data.</text>
</comment>
<sequence>MSYDDYTVAWICALPVERAAAEVLLDNVHGSLPPNNPGDDNNYTLGNVGNHNVAIVCLPSGVYGTNSAAKVVSQLLSTFRSIRFCLMVGIAGGVPSHENDIRLGDIVVSHPSANSSGVVPYDFGKVVRGCCLEPSGVLNKPPPVLLKGIATLRSKHMQGYSRITYYLSKMGDENRKFYSPGPGQDKLFQPNYDHTTAADTCTACDRSKLIVRTTRKTNEPLVHYGVIASGNQVMKHGVTRDRLARKHNVICFEMEAAGLMDSLPCLVIRGVSDYADSHKNKHWQGYAAAAAAAYAKELLSLIPEPQNVKETVDTSFLTKVLDALLLTKPEDDRDDLIDVKGRRVHGTCEWFIHNNHYSEWLQGPDSQILWVSGGPGKGKTMLAIYLTQVLEQIARTGGGTLLFYFCDGKNEKRNTAIAILRGLLYQLLQQRCYLLEFFRKGFTGPGGNEYTVSHMIPLWDIFVSILRDANLGSIFCVLDGLDECEEASLKQFLKKLSGFFSEPARPSIHTRFNLILLSRVRPKWIEGLLRDFPRVKLDPDSDEEVGRDVDKYISYKIEELSAENELPKDTLERVRKTLQDGAHGTFLWVGFVAEDLKGKSHSEVEYTLTAVPKDLSGLYRRMLYDIQDPQNVALIISWVVLSRRPLTLAELATAAKIEDTSTQSTEDILKFRLESCGMFLRVESKVVHLVHQSAKEYLQTDGPHDPAIEKLFITKDKHLILAKRCLECMEEAHNLSKLSGTVQSCPLWEYAALYWPEHLRLASDILPGIHDISESFFRDKSEVRSIWWSYYWASRRYGKVPESLTVLHLAAYFGITSLAAQIVQKRDNVRFRYPKNKKDTYGRTPLLWAADRGHVETIGLLLNNGASINAVDNRKMTALHLAIKGGHGGVIPFLIKNGARVNSKDDSGNTPLLLALRSGSKDITKLLLQSGVRSIQINRPQSILQSFPVYRAGRRQFEEEAENLIKLQVPLFSLAYNRQIRYYLPIIPALSIFLKLKPFRGVSERFLFHRLRSYEASESDMVFDIFIKQRNLEVLDHALRITWNHSKSCEVLMRIAWRYPLWEVCKSDKSFLGLLAQMISLGGSRAISMGFRDVVELMANHIIQGFRYGLKNGYLDIAQRMLQRVFADWRNLLMENKTSEASESVCSYFILHMAALAANDVPLARFFQGHWLDRVQELMCGKLKEPTLDCVREAEQGGDEFTNSWAVIVAGAFYEALSDADTLWVFTQISREEIRCQLDNLTGWQLQTILELLLRIKQSRRALPLHLSRFVPTVLAIAAQKGLSCDMNMTDFVVDPKA</sequence>
<dbReference type="OrthoDB" id="4944697at2759"/>
<dbReference type="GO" id="GO:0003824">
    <property type="term" value="F:catalytic activity"/>
    <property type="evidence" value="ECO:0007669"/>
    <property type="project" value="InterPro"/>
</dbReference>
<keyword evidence="1" id="KW-0677">Repeat</keyword>
<dbReference type="STRING" id="1380566.A0A179G207"/>
<dbReference type="PROSITE" id="PS50297">
    <property type="entry name" value="ANK_REP_REGION"/>
    <property type="match status" value="3"/>
</dbReference>
<dbReference type="GeneID" id="28854030"/>
<dbReference type="InterPro" id="IPR035994">
    <property type="entry name" value="Nucleoside_phosphorylase_sf"/>
</dbReference>
<dbReference type="InterPro" id="IPR002110">
    <property type="entry name" value="Ankyrin_rpt"/>
</dbReference>